<dbReference type="InterPro" id="IPR047252">
    <property type="entry name" value="TP53BP1-like"/>
</dbReference>
<feature type="region of interest" description="Disordered" evidence="4">
    <location>
        <begin position="318"/>
        <end position="369"/>
    </location>
</feature>
<dbReference type="InterPro" id="IPR036420">
    <property type="entry name" value="BRCT_dom_sf"/>
</dbReference>
<keyword evidence="7" id="KW-1185">Reference proteome</keyword>
<dbReference type="Gene3D" id="3.40.50.10190">
    <property type="entry name" value="BRCT domain"/>
    <property type="match status" value="2"/>
</dbReference>
<proteinExistence type="predicted"/>
<keyword evidence="3" id="KW-0539">Nucleus</keyword>
<feature type="compositionally biased region" description="Basic and acidic residues" evidence="4">
    <location>
        <begin position="194"/>
        <end position="209"/>
    </location>
</feature>
<evidence type="ECO:0000256" key="3">
    <source>
        <dbReference type="ARBA" id="ARBA00023242"/>
    </source>
</evidence>
<dbReference type="CDD" id="cd17724">
    <property type="entry name" value="BRCT_p53bp1_rpt2"/>
    <property type="match status" value="1"/>
</dbReference>
<dbReference type="PANTHER" id="PTHR15321:SF3">
    <property type="entry name" value="TP53-BINDING PROTEIN 1"/>
    <property type="match status" value="1"/>
</dbReference>
<name>A0A226F692_FOLCA</name>
<dbReference type="EMBL" id="LNIX01000001">
    <property type="protein sequence ID" value="OXA64850.1"/>
    <property type="molecule type" value="Genomic_DNA"/>
</dbReference>
<dbReference type="PROSITE" id="PS50172">
    <property type="entry name" value="BRCT"/>
    <property type="match status" value="1"/>
</dbReference>
<dbReference type="InterPro" id="IPR047250">
    <property type="entry name" value="BRCT_p53bp1-like_rpt2"/>
</dbReference>
<dbReference type="PANTHER" id="PTHR15321">
    <property type="entry name" value="TUMOR SUPPRESSOR P53-BINDING PROTEIN 1"/>
    <property type="match status" value="1"/>
</dbReference>
<feature type="compositionally biased region" description="Polar residues" evidence="4">
    <location>
        <begin position="70"/>
        <end position="83"/>
    </location>
</feature>
<feature type="compositionally biased region" description="Basic residues" evidence="4">
    <location>
        <begin position="702"/>
        <end position="714"/>
    </location>
</feature>
<evidence type="ECO:0000256" key="2">
    <source>
        <dbReference type="ARBA" id="ARBA00022763"/>
    </source>
</evidence>
<feature type="region of interest" description="Disordered" evidence="4">
    <location>
        <begin position="181"/>
        <end position="222"/>
    </location>
</feature>
<dbReference type="OrthoDB" id="129353at2759"/>
<evidence type="ECO:0000313" key="7">
    <source>
        <dbReference type="Proteomes" id="UP000198287"/>
    </source>
</evidence>
<dbReference type="Proteomes" id="UP000198287">
    <property type="component" value="Unassembled WGS sequence"/>
</dbReference>
<dbReference type="Pfam" id="PF18428">
    <property type="entry name" value="BRCT_3"/>
    <property type="match status" value="1"/>
</dbReference>
<feature type="compositionally biased region" description="Acidic residues" evidence="4">
    <location>
        <begin position="149"/>
        <end position="162"/>
    </location>
</feature>
<organism evidence="6 7">
    <name type="scientific">Folsomia candida</name>
    <name type="common">Springtail</name>
    <dbReference type="NCBI Taxonomy" id="158441"/>
    <lineage>
        <taxon>Eukaryota</taxon>
        <taxon>Metazoa</taxon>
        <taxon>Ecdysozoa</taxon>
        <taxon>Arthropoda</taxon>
        <taxon>Hexapoda</taxon>
        <taxon>Collembola</taxon>
        <taxon>Entomobryomorpha</taxon>
        <taxon>Isotomoidea</taxon>
        <taxon>Isotomidae</taxon>
        <taxon>Proisotominae</taxon>
        <taxon>Folsomia</taxon>
    </lineage>
</organism>
<comment type="subcellular location">
    <subcellularLocation>
        <location evidence="1">Nucleus</location>
    </subcellularLocation>
</comment>
<dbReference type="SUPFAM" id="SSF52113">
    <property type="entry name" value="BRCT domain"/>
    <property type="match status" value="2"/>
</dbReference>
<dbReference type="InterPro" id="IPR047249">
    <property type="entry name" value="BRCT_p53bp1-like_rpt1"/>
</dbReference>
<dbReference type="STRING" id="158441.A0A226F692"/>
<accession>A0A226F692</accession>
<gene>
    <name evidence="6" type="ORF">Fcan01_02898</name>
</gene>
<dbReference type="OMA" id="TWIIDFD"/>
<feature type="compositionally biased region" description="Low complexity" evidence="4">
    <location>
        <begin position="718"/>
        <end position="749"/>
    </location>
</feature>
<feature type="compositionally biased region" description="Low complexity" evidence="4">
    <location>
        <begin position="421"/>
        <end position="440"/>
    </location>
</feature>
<dbReference type="GO" id="GO:0045944">
    <property type="term" value="P:positive regulation of transcription by RNA polymerase II"/>
    <property type="evidence" value="ECO:0007669"/>
    <property type="project" value="TreeGrafter"/>
</dbReference>
<feature type="compositionally biased region" description="Polar residues" evidence="4">
    <location>
        <begin position="668"/>
        <end position="680"/>
    </location>
</feature>
<sequence>MEDTKTTDKRKAPDKNTSSDLDDSLSIEQQPLKRPRMDDPTVFEEDFEILEQTGVEAVSGEGEVNRVDTAISTSDGDSNQVISQPDDEGLVVSTPAGLNDTAIALDISESMSIEPSSLALEDGSKIGDKEQLLEHIDKGYANEVEIADEADGDGDKDDDDDNNNGVPEARDILKFTSNDLGMEGENLIPSETNGGHEAHKEGGKKEKTSPKMTSSPLSADSAKVDLPSREINICLKAFDPKTGKLVFEEPCIRSDYIKLEVFLNQHNLGLTNSSFNSGYVGDVESEDIFSFPGNSYKNRKSRYTSSTLGSSIPRASIKTVFSNSPNDNDSPKEDDEEGKLLYMNSVVPTIEPPKSKKRGKNEPKMTSTRLSDITDEYKFSAGKKEKHEKLDKLLSLSNGTTTSNGFETPNSNTKATKRGLISTSKSPSIKSSTVVSPSTGDKSKKKTTKATPKQLQGKELERISNSSHTVEPSPCRAVAIVEGTAARPLTKFEQDVNNEPVDEKLLKHSKTLWGSVAKCEPVFARWSDKNYYSGCIREKGMNDTWIIDFDDATTYPASEGHIIPIKILGVGIKGVYCPDTGYHPADAVILGQKFGTDPEIGETVKYAIKITKGEDVGKLLWCSRRMLSIKENDARGLRQEFQPTPKVLKAAEVSLENIIPQSSRRRVTVSSIKSSLTPQSTKKRVVGGAFDASITGDESKHTPQRKTPKIKPKKKIIETTSSLSGNSKSFSRSNSLALSSTNLSSSSTEKSLKESPKKTKLKDKSPEHLVFAGCQFFLTASGGGDPASLGSNLGSQVPYDKDEYRDLIEKKGGKIVDVVGAENDTESIFLVSDNFARTVKYIYSLAASIPCVSHKWVQECISQGKIVPWESYELNAGWSLESNKVIPPHKKKPLKGFEIYITAGSNDLYDYWKPVLTAAHATLLKPKKGKGKAAGSIPKDAQVLVTDATCSSEILAEAHDRMIPVVKPEWLVQSIIAGERADFFNHEKYRVEVLTEETEDSYDDEDDDEDENEQS</sequence>
<dbReference type="GO" id="GO:0042393">
    <property type="term" value="F:histone binding"/>
    <property type="evidence" value="ECO:0007669"/>
    <property type="project" value="TreeGrafter"/>
</dbReference>
<feature type="region of interest" description="Disordered" evidence="4">
    <location>
        <begin position="667"/>
        <end position="764"/>
    </location>
</feature>
<feature type="region of interest" description="Disordered" evidence="4">
    <location>
        <begin position="54"/>
        <end position="92"/>
    </location>
</feature>
<dbReference type="CDD" id="cd17745">
    <property type="entry name" value="BRCT_p53bp1_rpt1"/>
    <property type="match status" value="1"/>
</dbReference>
<protein>
    <submittedName>
        <fullName evidence="6">Mediator of DNA damage checkpoint protein 1</fullName>
    </submittedName>
</protein>
<dbReference type="GO" id="GO:0000077">
    <property type="term" value="P:DNA damage checkpoint signaling"/>
    <property type="evidence" value="ECO:0007669"/>
    <property type="project" value="TreeGrafter"/>
</dbReference>
<comment type="caution">
    <text evidence="6">The sequence shown here is derived from an EMBL/GenBank/DDBJ whole genome shotgun (WGS) entry which is preliminary data.</text>
</comment>
<feature type="compositionally biased region" description="Polar residues" evidence="4">
    <location>
        <begin position="319"/>
        <end position="328"/>
    </location>
</feature>
<feature type="region of interest" description="Disordered" evidence="4">
    <location>
        <begin position="149"/>
        <end position="169"/>
    </location>
</feature>
<feature type="region of interest" description="Disordered" evidence="4">
    <location>
        <begin position="995"/>
        <end position="1015"/>
    </location>
</feature>
<dbReference type="Pfam" id="PF16589">
    <property type="entry name" value="BRCT_2"/>
    <property type="match status" value="1"/>
</dbReference>
<reference evidence="6 7" key="1">
    <citation type="submission" date="2015-12" db="EMBL/GenBank/DDBJ databases">
        <title>The genome of Folsomia candida.</title>
        <authorList>
            <person name="Faddeeva A."/>
            <person name="Derks M.F."/>
            <person name="Anvar Y."/>
            <person name="Smit S."/>
            <person name="Van Straalen N."/>
            <person name="Roelofs D."/>
        </authorList>
    </citation>
    <scope>NUCLEOTIDE SEQUENCE [LARGE SCALE GENOMIC DNA]</scope>
    <source>
        <strain evidence="6 7">VU population</strain>
        <tissue evidence="6">Whole body</tissue>
    </source>
</reference>
<feature type="compositionally biased region" description="Polar residues" evidence="4">
    <location>
        <begin position="398"/>
        <end position="414"/>
    </location>
</feature>
<feature type="domain" description="BRCT" evidence="5">
    <location>
        <begin position="766"/>
        <end position="874"/>
    </location>
</feature>
<feature type="region of interest" description="Disordered" evidence="4">
    <location>
        <begin position="394"/>
        <end position="456"/>
    </location>
</feature>
<feature type="region of interest" description="Disordered" evidence="4">
    <location>
        <begin position="1"/>
        <end position="41"/>
    </location>
</feature>
<dbReference type="GO" id="GO:0005634">
    <property type="term" value="C:nucleus"/>
    <property type="evidence" value="ECO:0007669"/>
    <property type="project" value="UniProtKB-SubCell"/>
</dbReference>
<evidence type="ECO:0000259" key="5">
    <source>
        <dbReference type="PROSITE" id="PS50172"/>
    </source>
</evidence>
<feature type="compositionally biased region" description="Basic and acidic residues" evidence="4">
    <location>
        <begin position="1"/>
        <end position="14"/>
    </location>
</feature>
<keyword evidence="2" id="KW-0227">DNA damage</keyword>
<evidence type="ECO:0000256" key="1">
    <source>
        <dbReference type="ARBA" id="ARBA00004123"/>
    </source>
</evidence>
<feature type="compositionally biased region" description="Basic and acidic residues" evidence="4">
    <location>
        <begin position="750"/>
        <end position="764"/>
    </location>
</feature>
<dbReference type="SMART" id="SM00292">
    <property type="entry name" value="BRCT"/>
    <property type="match status" value="2"/>
</dbReference>
<dbReference type="AlphaFoldDB" id="A0A226F692"/>
<evidence type="ECO:0000313" key="6">
    <source>
        <dbReference type="EMBL" id="OXA64850.1"/>
    </source>
</evidence>
<dbReference type="InterPro" id="IPR001357">
    <property type="entry name" value="BRCT_dom"/>
</dbReference>
<evidence type="ECO:0000256" key="4">
    <source>
        <dbReference type="SAM" id="MobiDB-lite"/>
    </source>
</evidence>